<reference evidence="2" key="2">
    <citation type="submission" date="2010-03" db="EMBL/GenBank/DDBJ databases">
        <title>The genome sequence of Coccidioides posadasii strain Silveira.</title>
        <authorList>
            <consortium name="The Broad Institute Genome Sequencing Center for Infectious Disease"/>
            <person name="Neafsey D."/>
            <person name="Orbach M."/>
            <person name="Henn M.R."/>
            <person name="Cole G.T."/>
            <person name="Galgiani J."/>
            <person name="Gardner M.J."/>
            <person name="Kirkland T.N."/>
            <person name="Taylor J.W."/>
            <person name="Young S.K."/>
            <person name="Zeng Q."/>
            <person name="Koehrsen M."/>
            <person name="Alvarado L."/>
            <person name="Berlin A."/>
            <person name="Borenstein D."/>
            <person name="Chapman S.B."/>
            <person name="Chen Z."/>
            <person name="Engels R."/>
            <person name="Freedman E."/>
            <person name="Gellesch M."/>
            <person name="Goldberg J."/>
            <person name="Griggs A."/>
            <person name="Gujja S."/>
            <person name="Heilman E."/>
            <person name="Heiman D."/>
            <person name="Howarth C."/>
            <person name="Jen D."/>
            <person name="Larson L."/>
            <person name="Mehta T."/>
            <person name="Neiman D."/>
            <person name="Park D."/>
            <person name="Pearson M."/>
            <person name="Richards J."/>
            <person name="Roberts A."/>
            <person name="Saif S."/>
            <person name="Shea T."/>
            <person name="Shenoy N."/>
            <person name="Sisk P."/>
            <person name="Stolte C."/>
            <person name="Sykes S."/>
            <person name="Walk T."/>
            <person name="White J."/>
            <person name="Yandava C."/>
            <person name="Haas B."/>
            <person name="Nusbaum C."/>
            <person name="Birren B."/>
        </authorList>
    </citation>
    <scope>NUCLEOTIDE SEQUENCE [LARGE SCALE GENOMIC DNA]</scope>
    <source>
        <strain evidence="2">RMSCC 757 / Silveira</strain>
    </source>
</reference>
<name>E9DGT4_COCPS</name>
<dbReference type="HOGENOM" id="CLU_2049494_0_0_1"/>
<dbReference type="EMBL" id="GL636506">
    <property type="protein sequence ID" value="EFW14444.1"/>
    <property type="molecule type" value="Genomic_DNA"/>
</dbReference>
<keyword evidence="2" id="KW-1185">Reference proteome</keyword>
<proteinExistence type="predicted"/>
<protein>
    <submittedName>
        <fullName evidence="1">Uncharacterized protein</fullName>
    </submittedName>
</protein>
<evidence type="ECO:0000313" key="2">
    <source>
        <dbReference type="Proteomes" id="UP000002497"/>
    </source>
</evidence>
<dbReference type="AlphaFoldDB" id="E9DGT4"/>
<sequence>MDPNPATQLLSCMLPRLVGVGPRRPQNSSAAVSPTRTRYPLYLSLSLLLFFSPLLREFDGHERLAAFQRGSHPPLLLKLLGCDLLLLANADMHYEIIFRGVAKALRINYGRQTILKTPAK</sequence>
<reference evidence="2" key="1">
    <citation type="journal article" date="2010" name="Genome Res.">
        <title>Population genomic sequencing of Coccidioides fungi reveals recent hybridization and transposon control.</title>
        <authorList>
            <person name="Neafsey D.E."/>
            <person name="Barker B.M."/>
            <person name="Sharpton T.J."/>
            <person name="Stajich J.E."/>
            <person name="Park D.J."/>
            <person name="Whiston E."/>
            <person name="Hung C.-Y."/>
            <person name="McMahan C."/>
            <person name="White J."/>
            <person name="Sykes S."/>
            <person name="Heiman D."/>
            <person name="Young S."/>
            <person name="Zeng Q."/>
            <person name="Abouelleil A."/>
            <person name="Aftuck L."/>
            <person name="Bessette D."/>
            <person name="Brown A."/>
            <person name="FitzGerald M."/>
            <person name="Lui A."/>
            <person name="Macdonald J.P."/>
            <person name="Priest M."/>
            <person name="Orbach M.J."/>
            <person name="Galgiani J.N."/>
            <person name="Kirkland T.N."/>
            <person name="Cole G.T."/>
            <person name="Birren B.W."/>
            <person name="Henn M.R."/>
            <person name="Taylor J.W."/>
            <person name="Rounsley S.D."/>
        </authorList>
    </citation>
    <scope>NUCLEOTIDE SEQUENCE [LARGE SCALE GENOMIC DNA]</scope>
    <source>
        <strain evidence="2">RMSCC 757 / Silveira</strain>
    </source>
</reference>
<dbReference type="Proteomes" id="UP000002497">
    <property type="component" value="Unassembled WGS sequence"/>
</dbReference>
<accession>E9DGT4</accession>
<dbReference type="VEuPathDB" id="FungiDB:CPSG_09033"/>
<organism evidence="2">
    <name type="scientific">Coccidioides posadasii (strain RMSCC 757 / Silveira)</name>
    <name type="common">Valley fever fungus</name>
    <dbReference type="NCBI Taxonomy" id="443226"/>
    <lineage>
        <taxon>Eukaryota</taxon>
        <taxon>Fungi</taxon>
        <taxon>Dikarya</taxon>
        <taxon>Ascomycota</taxon>
        <taxon>Pezizomycotina</taxon>
        <taxon>Eurotiomycetes</taxon>
        <taxon>Eurotiomycetidae</taxon>
        <taxon>Onygenales</taxon>
        <taxon>Onygenaceae</taxon>
        <taxon>Coccidioides</taxon>
    </lineage>
</organism>
<evidence type="ECO:0000313" key="1">
    <source>
        <dbReference type="EMBL" id="EFW14444.1"/>
    </source>
</evidence>
<gene>
    <name evidence="1" type="ORF">CPSG_09033</name>
</gene>